<evidence type="ECO:0000256" key="6">
    <source>
        <dbReference type="ARBA" id="ARBA00023125"/>
    </source>
</evidence>
<organism evidence="9 10">
    <name type="scientific">Sphingomonas dokdonensis</name>
    <dbReference type="NCBI Taxonomy" id="344880"/>
    <lineage>
        <taxon>Bacteria</taxon>
        <taxon>Pseudomonadati</taxon>
        <taxon>Pseudomonadota</taxon>
        <taxon>Alphaproteobacteria</taxon>
        <taxon>Sphingomonadales</taxon>
        <taxon>Sphingomonadaceae</taxon>
        <taxon>Sphingomonas</taxon>
    </lineage>
</organism>
<gene>
    <name evidence="9" type="ORF">SPDO_22050</name>
</gene>
<dbReference type="InterPro" id="IPR036590">
    <property type="entry name" value="SRAP-like"/>
</dbReference>
<keyword evidence="5" id="KW-0190">Covalent protein-DNA linkage</keyword>
<evidence type="ECO:0000256" key="2">
    <source>
        <dbReference type="ARBA" id="ARBA00022670"/>
    </source>
</evidence>
<proteinExistence type="inferred from homology"/>
<accession>A0A245ZHK4</accession>
<dbReference type="EC" id="3.4.-.-" evidence="8"/>
<keyword evidence="6" id="KW-0238">DNA-binding</keyword>
<evidence type="ECO:0000256" key="8">
    <source>
        <dbReference type="RuleBase" id="RU364100"/>
    </source>
</evidence>
<name>A0A245ZHK4_9SPHN</name>
<dbReference type="GO" id="GO:0016829">
    <property type="term" value="F:lyase activity"/>
    <property type="evidence" value="ECO:0007669"/>
    <property type="project" value="UniProtKB-KW"/>
</dbReference>
<keyword evidence="4 8" id="KW-0378">Hydrolase</keyword>
<evidence type="ECO:0000256" key="5">
    <source>
        <dbReference type="ARBA" id="ARBA00023124"/>
    </source>
</evidence>
<keyword evidence="2 8" id="KW-0645">Protease</keyword>
<sequence length="202" mass="22540">MTAKESDLAARYGIVSPYPEDLTIPPPELFPDKLAYVVRDQGGARILDTMSWGFPHKVPGKRIDKATGKPVLLDRKVTNVRNYTSPFWKSALANPERRCLVPFTAFSEYGQIRSEDGKLPLHWFDVPSRSIVSFAGIWRPAEGGAVFAFLTTEPNSLVAPIHPKAMPVLLHNEDEERWLSAPIEDAMELVAPFPAQLMRVDG</sequence>
<keyword evidence="10" id="KW-1185">Reference proteome</keyword>
<dbReference type="Gene3D" id="3.90.1680.10">
    <property type="entry name" value="SOS response associated peptidase-like"/>
    <property type="match status" value="1"/>
</dbReference>
<evidence type="ECO:0000256" key="1">
    <source>
        <dbReference type="ARBA" id="ARBA00008136"/>
    </source>
</evidence>
<evidence type="ECO:0000313" key="10">
    <source>
        <dbReference type="Proteomes" id="UP000197290"/>
    </source>
</evidence>
<evidence type="ECO:0000313" key="9">
    <source>
        <dbReference type="EMBL" id="OWK29224.1"/>
    </source>
</evidence>
<reference evidence="9 10" key="1">
    <citation type="submission" date="2017-03" db="EMBL/GenBank/DDBJ databases">
        <title>Genome sequence of Sphingomonas dokdonensis DSM 21029.</title>
        <authorList>
            <person name="Poehlein A."/>
            <person name="Wuebbeler J.H."/>
            <person name="Steinbuechel A."/>
            <person name="Daniel R."/>
        </authorList>
    </citation>
    <scope>NUCLEOTIDE SEQUENCE [LARGE SCALE GENOMIC DNA]</scope>
    <source>
        <strain evidence="9 10">DSM 21029</strain>
    </source>
</reference>
<keyword evidence="3" id="KW-0227">DNA damage</keyword>
<dbReference type="GO" id="GO:0003697">
    <property type="term" value="F:single-stranded DNA binding"/>
    <property type="evidence" value="ECO:0007669"/>
    <property type="project" value="InterPro"/>
</dbReference>
<comment type="similarity">
    <text evidence="1 8">Belongs to the SOS response-associated peptidase family.</text>
</comment>
<evidence type="ECO:0000256" key="4">
    <source>
        <dbReference type="ARBA" id="ARBA00022801"/>
    </source>
</evidence>
<dbReference type="OrthoDB" id="9782620at2"/>
<dbReference type="GO" id="GO:0008233">
    <property type="term" value="F:peptidase activity"/>
    <property type="evidence" value="ECO:0007669"/>
    <property type="project" value="UniProtKB-KW"/>
</dbReference>
<evidence type="ECO:0000256" key="7">
    <source>
        <dbReference type="ARBA" id="ARBA00023239"/>
    </source>
</evidence>
<dbReference type="GO" id="GO:0106300">
    <property type="term" value="P:protein-DNA covalent cross-linking repair"/>
    <property type="evidence" value="ECO:0007669"/>
    <property type="project" value="InterPro"/>
</dbReference>
<comment type="caution">
    <text evidence="9">The sequence shown here is derived from an EMBL/GenBank/DDBJ whole genome shotgun (WGS) entry which is preliminary data.</text>
</comment>
<dbReference type="AlphaFoldDB" id="A0A245ZHK4"/>
<evidence type="ECO:0000256" key="3">
    <source>
        <dbReference type="ARBA" id="ARBA00022763"/>
    </source>
</evidence>
<dbReference type="Pfam" id="PF02586">
    <property type="entry name" value="SRAP"/>
    <property type="match status" value="1"/>
</dbReference>
<dbReference type="PANTHER" id="PTHR13604:SF0">
    <property type="entry name" value="ABASIC SITE PROCESSING PROTEIN HMCES"/>
    <property type="match status" value="1"/>
</dbReference>
<dbReference type="EMBL" id="NBBI01000004">
    <property type="protein sequence ID" value="OWK29224.1"/>
    <property type="molecule type" value="Genomic_DNA"/>
</dbReference>
<dbReference type="Proteomes" id="UP000197290">
    <property type="component" value="Unassembled WGS sequence"/>
</dbReference>
<dbReference type="GO" id="GO:0006508">
    <property type="term" value="P:proteolysis"/>
    <property type="evidence" value="ECO:0007669"/>
    <property type="project" value="UniProtKB-KW"/>
</dbReference>
<dbReference type="PANTHER" id="PTHR13604">
    <property type="entry name" value="DC12-RELATED"/>
    <property type="match status" value="1"/>
</dbReference>
<dbReference type="SUPFAM" id="SSF143081">
    <property type="entry name" value="BB1717-like"/>
    <property type="match status" value="1"/>
</dbReference>
<dbReference type="InterPro" id="IPR003738">
    <property type="entry name" value="SRAP"/>
</dbReference>
<protein>
    <recommendedName>
        <fullName evidence="8">Abasic site processing protein</fullName>
        <ecNumber evidence="8">3.4.-.-</ecNumber>
    </recommendedName>
</protein>
<keyword evidence="7" id="KW-0456">Lyase</keyword>